<protein>
    <submittedName>
        <fullName evidence="1">Uncharacterized protein</fullName>
    </submittedName>
</protein>
<accession>A0A7S0N4W1</accession>
<reference evidence="1" key="1">
    <citation type="submission" date="2021-01" db="EMBL/GenBank/DDBJ databases">
        <authorList>
            <person name="Corre E."/>
            <person name="Pelletier E."/>
            <person name="Niang G."/>
            <person name="Scheremetjew M."/>
            <person name="Finn R."/>
            <person name="Kale V."/>
            <person name="Holt S."/>
            <person name="Cochrane G."/>
            <person name="Meng A."/>
            <person name="Brown T."/>
            <person name="Cohen L."/>
        </authorList>
    </citation>
    <scope>NUCLEOTIDE SEQUENCE</scope>
    <source>
        <strain evidence="1">CCAP979/52</strain>
    </source>
</reference>
<sequence length="285" mass="30875">MYIGGGEAVFMGKNTVSIPGPKSGEANNGKLTGTCINAVDGVAIKAGNLVSDGYSARSYLILKNPRLYIFQKSSYITEAEIVDGQFSLMLSGGTYECLVALTGFEAYFNDNCKIFATNTTELKIVLSSILMPGQARIVLTWGKEPKDLDSHTIVPSLAPNGATCDVSWNSKVCNGGHIQLDLDATKGMGPETQTIKEFDAGQYVYYVVEYAGNPKKPSWGISNAKVRYYSQRNKLEFDIASGAGYITQSDLKAPVWFVFYIDGQTRIPAPCTKDTCTFPSAKALN</sequence>
<dbReference type="EMBL" id="HBEZ01056291">
    <property type="protein sequence ID" value="CAD8658770.1"/>
    <property type="molecule type" value="Transcribed_RNA"/>
</dbReference>
<proteinExistence type="predicted"/>
<gene>
    <name evidence="1" type="ORF">CCUR1050_LOCUS30934</name>
</gene>
<evidence type="ECO:0000313" key="1">
    <source>
        <dbReference type="EMBL" id="CAD8658770.1"/>
    </source>
</evidence>
<dbReference type="AlphaFoldDB" id="A0A7S0N4W1"/>
<name>A0A7S0N4W1_9CRYP</name>
<organism evidence="1">
    <name type="scientific">Cryptomonas curvata</name>
    <dbReference type="NCBI Taxonomy" id="233186"/>
    <lineage>
        <taxon>Eukaryota</taxon>
        <taxon>Cryptophyceae</taxon>
        <taxon>Cryptomonadales</taxon>
        <taxon>Cryptomonadaceae</taxon>
        <taxon>Cryptomonas</taxon>
    </lineage>
</organism>